<name>A0A139HCB0_9PEZI</name>
<dbReference type="Proteomes" id="UP000073492">
    <property type="component" value="Unassembled WGS sequence"/>
</dbReference>
<feature type="transmembrane region" description="Helical" evidence="2">
    <location>
        <begin position="80"/>
        <end position="100"/>
    </location>
</feature>
<reference evidence="3 4" key="1">
    <citation type="submission" date="2015-07" db="EMBL/GenBank/DDBJ databases">
        <title>Comparative genomics of the Sigatoka disease complex on banana suggests a link between parallel evolutionary changes in Pseudocercospora fijiensis and Pseudocercospora eumusae and increased virulence on the banana host.</title>
        <authorList>
            <person name="Chang T.-C."/>
            <person name="Salvucci A."/>
            <person name="Crous P.W."/>
            <person name="Stergiopoulos I."/>
        </authorList>
    </citation>
    <scope>NUCLEOTIDE SEQUENCE [LARGE SCALE GENOMIC DNA]</scope>
    <source>
        <strain evidence="3 4">CBS 116634</strain>
    </source>
</reference>
<dbReference type="PANTHER" id="PTHR35041">
    <property type="entry name" value="MEDIATOR OF RNA POLYMERASE II TRANSCRIPTION SUBUNIT 1"/>
    <property type="match status" value="1"/>
</dbReference>
<keyword evidence="2" id="KW-0472">Membrane</keyword>
<protein>
    <submittedName>
        <fullName evidence="3">Uncharacterized protein</fullName>
    </submittedName>
</protein>
<feature type="region of interest" description="Disordered" evidence="1">
    <location>
        <begin position="636"/>
        <end position="668"/>
    </location>
</feature>
<dbReference type="EMBL" id="LFZO01000692">
    <property type="protein sequence ID" value="KXT00053.1"/>
    <property type="molecule type" value="Genomic_DNA"/>
</dbReference>
<proteinExistence type="predicted"/>
<keyword evidence="2" id="KW-0812">Transmembrane</keyword>
<feature type="transmembrane region" description="Helical" evidence="2">
    <location>
        <begin position="489"/>
        <end position="510"/>
    </location>
</feature>
<dbReference type="PANTHER" id="PTHR35041:SF6">
    <property type="entry name" value="FORMYLMETHIONINE DEFORMYLASE-LIKE PROTEIN-RELATED"/>
    <property type="match status" value="1"/>
</dbReference>
<organism evidence="3 4">
    <name type="scientific">Pseudocercospora musae</name>
    <dbReference type="NCBI Taxonomy" id="113226"/>
    <lineage>
        <taxon>Eukaryota</taxon>
        <taxon>Fungi</taxon>
        <taxon>Dikarya</taxon>
        <taxon>Ascomycota</taxon>
        <taxon>Pezizomycotina</taxon>
        <taxon>Dothideomycetes</taxon>
        <taxon>Dothideomycetidae</taxon>
        <taxon>Mycosphaerellales</taxon>
        <taxon>Mycosphaerellaceae</taxon>
        <taxon>Pseudocercospora</taxon>
    </lineage>
</organism>
<evidence type="ECO:0000313" key="3">
    <source>
        <dbReference type="EMBL" id="KXT00053.1"/>
    </source>
</evidence>
<evidence type="ECO:0000256" key="2">
    <source>
        <dbReference type="SAM" id="Phobius"/>
    </source>
</evidence>
<dbReference type="AlphaFoldDB" id="A0A139HCB0"/>
<evidence type="ECO:0000313" key="4">
    <source>
        <dbReference type="Proteomes" id="UP000073492"/>
    </source>
</evidence>
<gene>
    <name evidence="3" type="ORF">AC579_918</name>
</gene>
<dbReference type="OrthoDB" id="5322539at2759"/>
<feature type="transmembrane region" description="Helical" evidence="2">
    <location>
        <begin position="31"/>
        <end position="53"/>
    </location>
</feature>
<feature type="compositionally biased region" description="Basic residues" evidence="1">
    <location>
        <begin position="648"/>
        <end position="665"/>
    </location>
</feature>
<accession>A0A139HCB0</accession>
<evidence type="ECO:0000256" key="1">
    <source>
        <dbReference type="SAM" id="MobiDB-lite"/>
    </source>
</evidence>
<keyword evidence="4" id="KW-1185">Reference proteome</keyword>
<sequence length="838" mass="91058">MGHHLFYSSLQGRDIAQTTFDQARNINIGTAFAFLVKICLSVAIAAAYGQLLWRTFLSRSLRVAQIDSLSSMIASPGLDAIGHAFTFPALMAVATIGWFISVATIFPPGTLSVHGDVGSNKTSMTVPTLDFSQPIISREDGRGISASGINVQPGDPSYYTFPAPPRAIASVLSTMTAFTGIPRTSGAQSNTSYGVTFHGPALQCSTSQVNTTPVFCDGDQDLPRNSVYYTSFLKYPQESGSSFRTFWDLNASVPSGGNDSISCNDITSYRTTVFGNTPPVLYVVLLGTETANITGWNVTTCQLQNATYSVNTSFPDGQQVISAKVDDFTPLKDTIDYFQGYHGNISDITDLTAGTNGIYNYLAMMSLMSQITVGTVNSGSGAQQMSYEEGASLDVTSAETPSIFSTSLTTSPEMKALHETVFTLSDISNVEDSAFDGPTSAPLAQQLEELFRNLTVAMSTNPSTSSYQSVTGLIDFSINRYEYQAEHLWISYGIGILLTALIVVLGYFAVASNGAPYSIRYSTFLRTTPWQTAEKSLAGEGRLGDRGSDPVPSHIAHLQIQLGNYAISSGVESEILLGDAQKAGGTPMIIYEALAIPYKDETSSTTPEFLESALFTRNLLAQSSKKRSKIQICSSSGGSAVGADRQQHVRHRPRCRARRRPRARERRGDIEHLRAQLPATLSDTMKESTADNMTIQGNHMPLDQAKDCAIVLIALSGNLQLLRFSSWGLPFTRSAETPDYEVEQNIGIVEGINAMSEEKARMRALELVKKVVTIPDQAIREDQKALASMTVLDSCPSKCSRCKESSMLIAHHIIYRTKLEKESDQVFSWNLFSTKTCE</sequence>
<keyword evidence="2" id="KW-1133">Transmembrane helix</keyword>
<dbReference type="STRING" id="113226.A0A139HCB0"/>
<comment type="caution">
    <text evidence="3">The sequence shown here is derived from an EMBL/GenBank/DDBJ whole genome shotgun (WGS) entry which is preliminary data.</text>
</comment>